<evidence type="ECO:0000259" key="4">
    <source>
        <dbReference type="Pfam" id="PF25796"/>
    </source>
</evidence>
<dbReference type="InterPro" id="IPR058037">
    <property type="entry name" value="BREX_BrxC_helical"/>
</dbReference>
<dbReference type="InterPro" id="IPR058038">
    <property type="entry name" value="BREX_BrxC_wHTH"/>
</dbReference>
<dbReference type="Pfam" id="PF25791">
    <property type="entry name" value="WHD_BREX_BrxC"/>
    <property type="match status" value="1"/>
</dbReference>
<dbReference type="EMBL" id="JAEILH010000041">
    <property type="protein sequence ID" value="MBI6626770.1"/>
    <property type="molecule type" value="Genomic_DNA"/>
</dbReference>
<dbReference type="RefSeq" id="WP_198712541.1">
    <property type="nucleotide sequence ID" value="NZ_JAEILH010000041.1"/>
</dbReference>
<sequence>MSIKDIFFKELDRPINGVVKADQSDDATVHQELDEYVVTNELEKHFRSFFESYSTDLNDPSIANRVGVWISGFFGSGKSHFLKTLSYLLANIEARDEQGNARKAVSFFDASKLRDATIRADIDKAVANSADVILFNIDSKASSNDAGNPILNVFLRVFNEHQGFSGDHPHIAHMERHLAQRGVYERFKQAFNNSTGMDWNEERDGYQFYQDDIEQAVAAALDLSAEAAHKWFEDSEQTFSVSVENFCNWVREYLDTQPAKHRVLFLVDEVGQFIGSDTKLMLTLQTITENLGTICKGRAWIIVTSQADMDAVLGELSASKANDFSKIAGRFKTRLSLSSSNTDEVIQKRLLRKTPEAEAELRALWELKGDILRNQITFDRSGPTLKNFDGPESFISNYPFAPYHFQLVQKVFEEIRKVGATGAHLAYGERSMLDAFQMAAMAIAEKPLGALIPMYSFYRAVEGFLDTAVKRTIDQAGESSVLDAFDVQILRTLFMIRYVDLIKGTLDNLVTLSIEQVDEDKLALRRSIEETLQRLEKESLITRNGDEFVFLTNEERDITRKIKATEIAGSEENKALSDLIYKDLLKDKNKFRYSVNKTDYSIGRYLDGHSLEGRYEHDLRTEVISPLDLDYTLYGEAGCINKSNEAPAGMALFKLPDSKDFFTELRTWLKTNKFIRLNDDGSQPELSKILAERGRENQERKKRLRLLLEELTERAEVYAQGQHLKLNSNSIVSKFDEACQYLLENTFTKLGYLRVLQQEPERELHAILHTNDIGQLGLTLDGDEGNPQAIKEVEQFISLRASGNERLLVADIIERFSKRPYGWPDGEILLVLGRLAASSHISFHAAGPSMPLPDAFEYLTNSRKRREISVQKKRQTDEGLLKQARNLTQELFNALGPAGEKELFEYYSGHFGSWRTNLEKYKATVSAGRFPGKEAVEKALLILQRLLSNTDSVDFFKVVVDNKDDFLDLEEDYRDLHEFFTNQLHTWQQLQQALRRFDKNKTALDKDEKARKALTELKAIEQNAAPYGQLHQVATLVEAVEAINAGILGEKRQHALARVDEKIAQLQAEITKSGIETAELSNRLLRPLQLVKADLETETSIANIYMLQTQTADERLHDGVFDLERAIQAEAERQQKLQQEQDNSASGVKKDRAPALVPTSKPVAQPKPVFEVAATSVFNKLGNGLYLESQSDIDRFIEALKAELESAIKQDKRVRIR</sequence>
<dbReference type="AlphaFoldDB" id="A0A8I1E6X2"/>
<organism evidence="5 6">
    <name type="scientific">Pseudomonas rhodesiae</name>
    <dbReference type="NCBI Taxonomy" id="76760"/>
    <lineage>
        <taxon>Bacteria</taxon>
        <taxon>Pseudomonadati</taxon>
        <taxon>Pseudomonadota</taxon>
        <taxon>Gammaproteobacteria</taxon>
        <taxon>Pseudomonadales</taxon>
        <taxon>Pseudomonadaceae</taxon>
        <taxon>Pseudomonas</taxon>
    </lineage>
</organism>
<dbReference type="InterPro" id="IPR047679">
    <property type="entry name" value="BREX_BrxC"/>
</dbReference>
<feature type="domain" description="Probable ATP-binding protein BrxC winged helix-turn-helix" evidence="2">
    <location>
        <begin position="749"/>
        <end position="873"/>
    </location>
</feature>
<evidence type="ECO:0000259" key="2">
    <source>
        <dbReference type="Pfam" id="PF25791"/>
    </source>
</evidence>
<feature type="domain" description="Probable ATP-binding protein BrxC 4th six-stranded beta-sheet" evidence="4">
    <location>
        <begin position="565"/>
        <end position="742"/>
    </location>
</feature>
<feature type="region of interest" description="Disordered" evidence="1">
    <location>
        <begin position="1135"/>
        <end position="1162"/>
    </location>
</feature>
<feature type="compositionally biased region" description="Polar residues" evidence="1">
    <location>
        <begin position="1136"/>
        <end position="1146"/>
    </location>
</feature>
<dbReference type="Pfam" id="PF25796">
    <property type="entry name" value="BREX_BrxC_4th"/>
    <property type="match status" value="1"/>
</dbReference>
<comment type="caution">
    <text evidence="5">The sequence shown here is derived from an EMBL/GenBank/DDBJ whole genome shotgun (WGS) entry which is preliminary data.</text>
</comment>
<evidence type="ECO:0000256" key="1">
    <source>
        <dbReference type="SAM" id="MobiDB-lite"/>
    </source>
</evidence>
<dbReference type="InterPro" id="IPR027417">
    <property type="entry name" value="P-loop_NTPase"/>
</dbReference>
<name>A0A8I1E6X2_9PSED</name>
<reference evidence="5" key="1">
    <citation type="submission" date="2020-12" db="EMBL/GenBank/DDBJ databases">
        <title>Comparative genomic insights into the epidemiology and virulence of plant pathogenic Pseudomonads from Turkey.</title>
        <authorList>
            <person name="Dillon M."/>
            <person name="Ruiz-Bedoya T."/>
            <person name="Bendalovic-Torma C."/>
            <person name="Guttman K.M."/>
            <person name="Kwak H."/>
            <person name="Middleton M.A."/>
            <person name="Wang P.W."/>
            <person name="Horuz S."/>
            <person name="Aysan Y."/>
            <person name="Guttman D.S."/>
        </authorList>
    </citation>
    <scope>NUCLEOTIDE SEQUENCE</scope>
    <source>
        <strain evidence="5">S5_IA_3a</strain>
    </source>
</reference>
<evidence type="ECO:0000259" key="3">
    <source>
        <dbReference type="Pfam" id="PF25792"/>
    </source>
</evidence>
<gene>
    <name evidence="5" type="primary">brxC</name>
    <name evidence="5" type="ORF">YA0853_24370</name>
</gene>
<dbReference type="Proteomes" id="UP000645865">
    <property type="component" value="Unassembled WGS sequence"/>
</dbReference>
<protein>
    <submittedName>
        <fullName evidence="5">BREX system P-loop protein BrxC</fullName>
    </submittedName>
</protein>
<dbReference type="InterPro" id="IPR058036">
    <property type="entry name" value="BREX_BrxC_4th"/>
</dbReference>
<accession>A0A8I1E6X2</accession>
<dbReference type="NCBIfam" id="NF033441">
    <property type="entry name" value="BREX_BrxC"/>
    <property type="match status" value="1"/>
</dbReference>
<evidence type="ECO:0000313" key="5">
    <source>
        <dbReference type="EMBL" id="MBI6626770.1"/>
    </source>
</evidence>
<evidence type="ECO:0000313" key="6">
    <source>
        <dbReference type="Proteomes" id="UP000645865"/>
    </source>
</evidence>
<dbReference type="SUPFAM" id="SSF52540">
    <property type="entry name" value="P-loop containing nucleoside triphosphate hydrolases"/>
    <property type="match status" value="1"/>
</dbReference>
<feature type="domain" description="Probable ATP-binding protein BrxC alpha-helical" evidence="3">
    <location>
        <begin position="881"/>
        <end position="1001"/>
    </location>
</feature>
<proteinExistence type="predicted"/>
<dbReference type="Pfam" id="PF25792">
    <property type="entry name" value="BREX_BrxC_helical"/>
    <property type="match status" value="1"/>
</dbReference>